<dbReference type="GO" id="GO:0070485">
    <property type="term" value="P:dehydro-D-arabinono-1,4-lactone biosynthetic process"/>
    <property type="evidence" value="ECO:0007669"/>
    <property type="project" value="TreeGrafter"/>
</dbReference>
<dbReference type="EMBL" id="JAKELL010000074">
    <property type="protein sequence ID" value="KAH8984604.1"/>
    <property type="molecule type" value="Genomic_DNA"/>
</dbReference>
<evidence type="ECO:0000259" key="2">
    <source>
        <dbReference type="Pfam" id="PF00248"/>
    </source>
</evidence>
<comment type="caution">
    <text evidence="3">The sequence shown here is derived from an EMBL/GenBank/DDBJ whole genome shotgun (WGS) entry which is preliminary data.</text>
</comment>
<evidence type="ECO:0000313" key="4">
    <source>
        <dbReference type="Proteomes" id="UP001201163"/>
    </source>
</evidence>
<feature type="domain" description="NADP-dependent oxidoreductase" evidence="2">
    <location>
        <begin position="56"/>
        <end position="373"/>
    </location>
</feature>
<dbReference type="Gene3D" id="3.20.20.100">
    <property type="entry name" value="NADP-dependent oxidoreductase domain"/>
    <property type="match status" value="1"/>
</dbReference>
<organism evidence="3 4">
    <name type="scientific">Lactarius akahatsu</name>
    <dbReference type="NCBI Taxonomy" id="416441"/>
    <lineage>
        <taxon>Eukaryota</taxon>
        <taxon>Fungi</taxon>
        <taxon>Dikarya</taxon>
        <taxon>Basidiomycota</taxon>
        <taxon>Agaricomycotina</taxon>
        <taxon>Agaricomycetes</taxon>
        <taxon>Russulales</taxon>
        <taxon>Russulaceae</taxon>
        <taxon>Lactarius</taxon>
    </lineage>
</organism>
<evidence type="ECO:0000313" key="3">
    <source>
        <dbReference type="EMBL" id="KAH8984604.1"/>
    </source>
</evidence>
<feature type="region of interest" description="Disordered" evidence="1">
    <location>
        <begin position="1"/>
        <end position="30"/>
    </location>
</feature>
<name>A0AAD4LAP1_9AGAM</name>
<reference evidence="3" key="1">
    <citation type="submission" date="2022-01" db="EMBL/GenBank/DDBJ databases">
        <title>Comparative genomics reveals a dynamic genome evolution in the ectomycorrhizal milk-cap (Lactarius) mushrooms.</title>
        <authorList>
            <consortium name="DOE Joint Genome Institute"/>
            <person name="Lebreton A."/>
            <person name="Tang N."/>
            <person name="Kuo A."/>
            <person name="LaButti K."/>
            <person name="Drula E."/>
            <person name="Barry K."/>
            <person name="Clum A."/>
            <person name="Lipzen A."/>
            <person name="Mousain D."/>
            <person name="Ng V."/>
            <person name="Wang R."/>
            <person name="Wang X."/>
            <person name="Dai Y."/>
            <person name="Henrissat B."/>
            <person name="Grigoriev I.V."/>
            <person name="Guerin-Laguette A."/>
            <person name="Yu F."/>
            <person name="Martin F.M."/>
        </authorList>
    </citation>
    <scope>NUCLEOTIDE SEQUENCE</scope>
    <source>
        <strain evidence="3">QP</strain>
    </source>
</reference>
<protein>
    <submittedName>
        <fullName evidence="3">Aldo/keto reductase</fullName>
    </submittedName>
</protein>
<dbReference type="PANTHER" id="PTHR42686:SF1">
    <property type="entry name" value="GH17980P-RELATED"/>
    <property type="match status" value="1"/>
</dbReference>
<dbReference type="InterPro" id="IPR036812">
    <property type="entry name" value="NAD(P)_OxRdtase_dom_sf"/>
</dbReference>
<dbReference type="InterPro" id="IPR023210">
    <property type="entry name" value="NADP_OxRdtase_dom"/>
</dbReference>
<gene>
    <name evidence="3" type="ORF">EDB92DRAFT_1886093</name>
</gene>
<sequence>MGMKLDSPDEGITFPAFESVPDGPEDKPTPGLLLEESIGPLHLPELISGAAAWSHFYNEEETLSTDIPLRTIRLALRYGVRAFDTAPFYDNSEIVLGTALKALEREFPRSTYQLITKVGRYGPAPSDFDYSPTALRASVRRSLRRLHTEYLDVVYLHDVEYIAPCIAPRAEGNHASALGAEAAAYGLAPSSANTAPRTAGSDERVLEAIEALRALQAEGLIRHIGICGLPLPALLRTAQLVLERTGRPLDAVQAYAHLTLQNGTLPAFARALRTRARVAQVLAASPLGMGLLAPPPAPPAWHPAPRAVLDAAREVVRVVGEGEVAGVAVAWSVRTAQAGDGGGSQTESDGGKMPVVVGMSNLREVHAAVEAWRWARDKGRQDELESKAALAQGVFERTGTAGWTWPSGNWV</sequence>
<dbReference type="PANTHER" id="PTHR42686">
    <property type="entry name" value="GH17980P-RELATED"/>
    <property type="match status" value="1"/>
</dbReference>
<keyword evidence="4" id="KW-1185">Reference proteome</keyword>
<dbReference type="GO" id="GO:0005829">
    <property type="term" value="C:cytosol"/>
    <property type="evidence" value="ECO:0007669"/>
    <property type="project" value="TreeGrafter"/>
</dbReference>
<dbReference type="Proteomes" id="UP001201163">
    <property type="component" value="Unassembled WGS sequence"/>
</dbReference>
<dbReference type="AlphaFoldDB" id="A0AAD4LAP1"/>
<evidence type="ECO:0000256" key="1">
    <source>
        <dbReference type="SAM" id="MobiDB-lite"/>
    </source>
</evidence>
<dbReference type="SUPFAM" id="SSF51430">
    <property type="entry name" value="NAD(P)-linked oxidoreductase"/>
    <property type="match status" value="1"/>
</dbReference>
<accession>A0AAD4LAP1</accession>
<dbReference type="InterPro" id="IPR020471">
    <property type="entry name" value="AKR"/>
</dbReference>
<proteinExistence type="predicted"/>
<dbReference type="GO" id="GO:0045290">
    <property type="term" value="F:D-arabinose 1-dehydrogenase [NAD(P)+] activity"/>
    <property type="evidence" value="ECO:0007669"/>
    <property type="project" value="TreeGrafter"/>
</dbReference>
<dbReference type="Pfam" id="PF00248">
    <property type="entry name" value="Aldo_ket_red"/>
    <property type="match status" value="1"/>
</dbReference>